<evidence type="ECO:0000256" key="1">
    <source>
        <dbReference type="ARBA" id="ARBA00001933"/>
    </source>
</evidence>
<protein>
    <submittedName>
        <fullName evidence="5">2,2-dialkylglycine decarboxylase</fullName>
    </submittedName>
</protein>
<evidence type="ECO:0000313" key="5">
    <source>
        <dbReference type="EMBL" id="EZH75740.1"/>
    </source>
</evidence>
<dbReference type="InterPro" id="IPR015422">
    <property type="entry name" value="PyrdxlP-dep_Trfase_small"/>
</dbReference>
<organism evidence="5 6">
    <name type="scientific">Aquimarina atlantica</name>
    <dbReference type="NCBI Taxonomy" id="1317122"/>
    <lineage>
        <taxon>Bacteria</taxon>
        <taxon>Pseudomonadati</taxon>
        <taxon>Bacteroidota</taxon>
        <taxon>Flavobacteriia</taxon>
        <taxon>Flavobacteriales</taxon>
        <taxon>Flavobacteriaceae</taxon>
        <taxon>Aquimarina</taxon>
    </lineage>
</organism>
<name>A0A023C0F3_9FLAO</name>
<accession>A0A023C0F3</accession>
<dbReference type="Proteomes" id="UP000023541">
    <property type="component" value="Unassembled WGS sequence"/>
</dbReference>
<dbReference type="STRING" id="1317122.ATO12_02825"/>
<dbReference type="InterPro" id="IPR015421">
    <property type="entry name" value="PyrdxlP-dep_Trfase_major"/>
</dbReference>
<comment type="similarity">
    <text evidence="2 4">Belongs to the class-III pyridoxal-phosphate-dependent aminotransferase family.</text>
</comment>
<dbReference type="Pfam" id="PF00202">
    <property type="entry name" value="Aminotran_3"/>
    <property type="match status" value="1"/>
</dbReference>
<evidence type="ECO:0000313" key="6">
    <source>
        <dbReference type="Proteomes" id="UP000023541"/>
    </source>
</evidence>
<dbReference type="EMBL" id="AQRA01000001">
    <property type="protein sequence ID" value="EZH75740.1"/>
    <property type="molecule type" value="Genomic_DNA"/>
</dbReference>
<dbReference type="InterPro" id="IPR015424">
    <property type="entry name" value="PyrdxlP-dep_Trfase"/>
</dbReference>
<evidence type="ECO:0000256" key="3">
    <source>
        <dbReference type="ARBA" id="ARBA00022898"/>
    </source>
</evidence>
<dbReference type="SUPFAM" id="SSF53383">
    <property type="entry name" value="PLP-dependent transferases"/>
    <property type="match status" value="1"/>
</dbReference>
<sequence length="433" mass="47440">MQDLNAKEVEEAQESLIRYCGEFSSFIAEKAFGSYIYNKKGDAILDFTSGQMCSVFGHNHPKFVEILEKSGDKAIHLLSSILSPPVIELAKKLTGKLPDSLSKCIFLNTGSESNEVAIRMAKLVTGGFEIIGFSGSWHGMTAGAQSYTYSKTRKGYGPAMSGSLMIPAPYEYRCPIAHCKGSCDHTCLEVGMKMADQQSVGEYAALIAEPLLSAAGMIELKPDYVKRLKELCEERGLLLIFDEAQTALGRLGTTFAFEQYDVVPDFLTLSKTLGGGLPLAAMVTTAEIEEECHKRGFVYVTSHVSDPFCASFGSAAFDILDKEQLAKNALEKGKYLKQQLLQLHEKYECIGDVRGSGLLLGVEIVKDRETKIPDDDLGQKICSRCLELGLNMNIVRMKGYGSVFRIAPPLTISKKEIDLGIAILDEAIRDCTK</sequence>
<dbReference type="PANTHER" id="PTHR45688:SF13">
    <property type="entry name" value="ALANINE--GLYOXYLATE AMINOTRANSFERASE 2-LIKE"/>
    <property type="match status" value="1"/>
</dbReference>
<dbReference type="Gene3D" id="3.40.640.10">
    <property type="entry name" value="Type I PLP-dependent aspartate aminotransferase-like (Major domain)"/>
    <property type="match status" value="1"/>
</dbReference>
<gene>
    <name evidence="5" type="ORF">ATO12_02825</name>
</gene>
<dbReference type="Gene3D" id="3.90.1150.10">
    <property type="entry name" value="Aspartate Aminotransferase, domain 1"/>
    <property type="match status" value="1"/>
</dbReference>
<dbReference type="OrthoDB" id="730777at2"/>
<comment type="cofactor">
    <cofactor evidence="1">
        <name>pyridoxal 5'-phosphate</name>
        <dbReference type="ChEBI" id="CHEBI:597326"/>
    </cofactor>
</comment>
<dbReference type="PANTHER" id="PTHR45688">
    <property type="match status" value="1"/>
</dbReference>
<keyword evidence="6" id="KW-1185">Reference proteome</keyword>
<dbReference type="InterPro" id="IPR005814">
    <property type="entry name" value="Aminotrans_3"/>
</dbReference>
<evidence type="ECO:0000256" key="2">
    <source>
        <dbReference type="ARBA" id="ARBA00008954"/>
    </source>
</evidence>
<dbReference type="RefSeq" id="WP_034238397.1">
    <property type="nucleotide sequence ID" value="NZ_AQRA01000001.1"/>
</dbReference>
<proteinExistence type="inferred from homology"/>
<keyword evidence="3 4" id="KW-0663">Pyridoxal phosphate</keyword>
<comment type="caution">
    <text evidence="5">The sequence shown here is derived from an EMBL/GenBank/DDBJ whole genome shotgun (WGS) entry which is preliminary data.</text>
</comment>
<dbReference type="AlphaFoldDB" id="A0A023C0F3"/>
<dbReference type="PROSITE" id="PS00600">
    <property type="entry name" value="AA_TRANSFER_CLASS_3"/>
    <property type="match status" value="1"/>
</dbReference>
<dbReference type="GO" id="GO:0008483">
    <property type="term" value="F:transaminase activity"/>
    <property type="evidence" value="ECO:0007669"/>
    <property type="project" value="InterPro"/>
</dbReference>
<dbReference type="PIRSF" id="PIRSF000521">
    <property type="entry name" value="Transaminase_4ab_Lys_Orn"/>
    <property type="match status" value="1"/>
</dbReference>
<reference evidence="5 6" key="1">
    <citation type="submission" date="2014-04" db="EMBL/GenBank/DDBJ databases">
        <title>Aquimarina sp. 22II-S11-z7 Genome Sequencing.</title>
        <authorList>
            <person name="Lai Q."/>
        </authorList>
    </citation>
    <scope>NUCLEOTIDE SEQUENCE [LARGE SCALE GENOMIC DNA]</scope>
    <source>
        <strain evidence="5 6">22II-S11-z7</strain>
    </source>
</reference>
<dbReference type="CDD" id="cd00610">
    <property type="entry name" value="OAT_like"/>
    <property type="match status" value="1"/>
</dbReference>
<dbReference type="GO" id="GO:0030170">
    <property type="term" value="F:pyridoxal phosphate binding"/>
    <property type="evidence" value="ECO:0007669"/>
    <property type="project" value="InterPro"/>
</dbReference>
<evidence type="ECO:0000256" key="4">
    <source>
        <dbReference type="RuleBase" id="RU003560"/>
    </source>
</evidence>
<dbReference type="InterPro" id="IPR049704">
    <property type="entry name" value="Aminotrans_3_PPA_site"/>
</dbReference>
<dbReference type="eggNOG" id="COG0160">
    <property type="taxonomic scope" value="Bacteria"/>
</dbReference>